<dbReference type="Proteomes" id="UP001196413">
    <property type="component" value="Unassembled WGS sequence"/>
</dbReference>
<protein>
    <submittedName>
        <fullName evidence="1">Uncharacterized protein</fullName>
    </submittedName>
</protein>
<evidence type="ECO:0000313" key="1">
    <source>
        <dbReference type="EMBL" id="KAJ1374154.1"/>
    </source>
</evidence>
<sequence length="110" mass="12047">MIDVSKFLLSQEVFQRAKGVDSQMTKSQCYTVDNPATPSPVRATYFLSTRLRAAMLCLEARWDCGDVDVTGPDCTCPSVHCSAGGDRLSAFQQVAVNWQGLATKDDEHSL</sequence>
<gene>
    <name evidence="1" type="ORF">KIN20_036779</name>
</gene>
<proteinExistence type="predicted"/>
<dbReference type="EMBL" id="JAHQIW010007404">
    <property type="protein sequence ID" value="KAJ1374154.1"/>
    <property type="molecule type" value="Genomic_DNA"/>
</dbReference>
<keyword evidence="2" id="KW-1185">Reference proteome</keyword>
<dbReference type="AlphaFoldDB" id="A0AAD5RDA6"/>
<evidence type="ECO:0000313" key="2">
    <source>
        <dbReference type="Proteomes" id="UP001196413"/>
    </source>
</evidence>
<name>A0AAD5RDA6_PARTN</name>
<comment type="caution">
    <text evidence="1">The sequence shown here is derived from an EMBL/GenBank/DDBJ whole genome shotgun (WGS) entry which is preliminary data.</text>
</comment>
<accession>A0AAD5RDA6</accession>
<organism evidence="1 2">
    <name type="scientific">Parelaphostrongylus tenuis</name>
    <name type="common">Meningeal worm</name>
    <dbReference type="NCBI Taxonomy" id="148309"/>
    <lineage>
        <taxon>Eukaryota</taxon>
        <taxon>Metazoa</taxon>
        <taxon>Ecdysozoa</taxon>
        <taxon>Nematoda</taxon>
        <taxon>Chromadorea</taxon>
        <taxon>Rhabditida</taxon>
        <taxon>Rhabditina</taxon>
        <taxon>Rhabditomorpha</taxon>
        <taxon>Strongyloidea</taxon>
        <taxon>Metastrongylidae</taxon>
        <taxon>Parelaphostrongylus</taxon>
    </lineage>
</organism>
<reference evidence="1" key="1">
    <citation type="submission" date="2021-06" db="EMBL/GenBank/DDBJ databases">
        <title>Parelaphostrongylus tenuis whole genome reference sequence.</title>
        <authorList>
            <person name="Garwood T.J."/>
            <person name="Larsen P.A."/>
            <person name="Fountain-Jones N.M."/>
            <person name="Garbe J.R."/>
            <person name="Macchietto M.G."/>
            <person name="Kania S.A."/>
            <person name="Gerhold R.W."/>
            <person name="Richards J.E."/>
            <person name="Wolf T.M."/>
        </authorList>
    </citation>
    <scope>NUCLEOTIDE SEQUENCE</scope>
    <source>
        <strain evidence="1">MNPRO001-30</strain>
        <tissue evidence="1">Meninges</tissue>
    </source>
</reference>